<evidence type="ECO:0000313" key="1">
    <source>
        <dbReference type="EMBL" id="SCB42892.1"/>
    </source>
</evidence>
<gene>
    <name evidence="1" type="ORF">GA0061101_11664</name>
</gene>
<organism evidence="1 2">
    <name type="scientific">Rhizobium lusitanum</name>
    <dbReference type="NCBI Taxonomy" id="293958"/>
    <lineage>
        <taxon>Bacteria</taxon>
        <taxon>Pseudomonadati</taxon>
        <taxon>Pseudomonadota</taxon>
        <taxon>Alphaproteobacteria</taxon>
        <taxon>Hyphomicrobiales</taxon>
        <taxon>Rhizobiaceae</taxon>
        <taxon>Rhizobium/Agrobacterium group</taxon>
        <taxon>Rhizobium</taxon>
    </lineage>
</organism>
<proteinExistence type="predicted"/>
<dbReference type="EMBL" id="FMAF01000016">
    <property type="protein sequence ID" value="SCB42892.1"/>
    <property type="molecule type" value="Genomic_DNA"/>
</dbReference>
<accession>A0A1C3WS48</accession>
<protein>
    <submittedName>
        <fullName evidence="1">Uncharacterized protein</fullName>
    </submittedName>
</protein>
<evidence type="ECO:0000313" key="2">
    <source>
        <dbReference type="Proteomes" id="UP000199205"/>
    </source>
</evidence>
<dbReference type="RefSeq" id="WP_162732605.1">
    <property type="nucleotide sequence ID" value="NZ_FMAF01000016.1"/>
</dbReference>
<name>A0A1C3WS48_9HYPH</name>
<dbReference type="Proteomes" id="UP000199205">
    <property type="component" value="Unassembled WGS sequence"/>
</dbReference>
<dbReference type="AlphaFoldDB" id="A0A1C3WS48"/>
<sequence>MQAPQTTTGSTSNVEQVSVLGIGVQVIGEPCFPLPPLPPADDPALVAIPVG</sequence>
<reference evidence="1 2" key="1">
    <citation type="submission" date="2016-08" db="EMBL/GenBank/DDBJ databases">
        <authorList>
            <person name="Seilhamer J.J."/>
        </authorList>
    </citation>
    <scope>NUCLEOTIDE SEQUENCE [LARGE SCALE GENOMIC DNA]</scope>
    <source>
        <strain evidence="1 2">P1-7</strain>
    </source>
</reference>